<dbReference type="Pfam" id="PF21831">
    <property type="entry name" value="DUF6891"/>
    <property type="match status" value="1"/>
</dbReference>
<dbReference type="InterPro" id="IPR054186">
    <property type="entry name" value="DUF6891"/>
</dbReference>
<dbReference type="Proteomes" id="UP000655410">
    <property type="component" value="Unassembled WGS sequence"/>
</dbReference>
<feature type="domain" description="DUF6891" evidence="1">
    <location>
        <begin position="8"/>
        <end position="183"/>
    </location>
</feature>
<dbReference type="EMBL" id="BMNI01000014">
    <property type="protein sequence ID" value="GGO93810.1"/>
    <property type="molecule type" value="Genomic_DNA"/>
</dbReference>
<comment type="caution">
    <text evidence="2">The sequence shown here is derived from an EMBL/GenBank/DDBJ whole genome shotgun (WGS) entry which is preliminary data.</text>
</comment>
<proteinExistence type="predicted"/>
<dbReference type="RefSeq" id="WP_188785171.1">
    <property type="nucleotide sequence ID" value="NZ_BMNI01000014.1"/>
</dbReference>
<sequence length="183" mass="20458">MSNTVERAERELRAFARLQVRAGLLPDSEQLAEVREAVAAELPHSDPEILARAWLAAARKELLTEQATWPATTDVDRLRAAFMECQQHGVKVLAGVEDHWAARRALEEDAGQLRGVIWFVPMDVWHAVDTPMLEVNLWHPSGANAAAGDPLTTSVLTCLERHGLKARFDEGRIEVAALWQRRL</sequence>
<accession>A0ABQ2NF13</accession>
<keyword evidence="3" id="KW-1185">Reference proteome</keyword>
<gene>
    <name evidence="2" type="ORF">GCM10011584_33370</name>
</gene>
<reference evidence="3" key="1">
    <citation type="journal article" date="2019" name="Int. J. Syst. Evol. Microbiol.">
        <title>The Global Catalogue of Microorganisms (GCM) 10K type strain sequencing project: providing services to taxonomists for standard genome sequencing and annotation.</title>
        <authorList>
            <consortium name="The Broad Institute Genomics Platform"/>
            <consortium name="The Broad Institute Genome Sequencing Center for Infectious Disease"/>
            <person name="Wu L."/>
            <person name="Ma J."/>
        </authorList>
    </citation>
    <scope>NUCLEOTIDE SEQUENCE [LARGE SCALE GENOMIC DNA]</scope>
    <source>
        <strain evidence="3">CGMCC 4.7371</strain>
    </source>
</reference>
<name>A0ABQ2NF13_9ACTN</name>
<evidence type="ECO:0000313" key="2">
    <source>
        <dbReference type="EMBL" id="GGO93810.1"/>
    </source>
</evidence>
<organism evidence="2 3">
    <name type="scientific">Nocardioides phosphati</name>
    <dbReference type="NCBI Taxonomy" id="1867775"/>
    <lineage>
        <taxon>Bacteria</taxon>
        <taxon>Bacillati</taxon>
        <taxon>Actinomycetota</taxon>
        <taxon>Actinomycetes</taxon>
        <taxon>Propionibacteriales</taxon>
        <taxon>Nocardioidaceae</taxon>
        <taxon>Nocardioides</taxon>
    </lineage>
</organism>
<protein>
    <recommendedName>
        <fullName evidence="1">DUF6891 domain-containing protein</fullName>
    </recommendedName>
</protein>
<evidence type="ECO:0000259" key="1">
    <source>
        <dbReference type="Pfam" id="PF21831"/>
    </source>
</evidence>
<evidence type="ECO:0000313" key="3">
    <source>
        <dbReference type="Proteomes" id="UP000655410"/>
    </source>
</evidence>